<dbReference type="Pfam" id="PF01844">
    <property type="entry name" value="HNH"/>
    <property type="match status" value="1"/>
</dbReference>
<dbReference type="GO" id="GO:0008270">
    <property type="term" value="F:zinc ion binding"/>
    <property type="evidence" value="ECO:0007669"/>
    <property type="project" value="InterPro"/>
</dbReference>
<protein>
    <recommendedName>
        <fullName evidence="1">HNH domain-containing protein</fullName>
    </recommendedName>
</protein>
<organism evidence="2 3">
    <name type="scientific">Caballeronia concitans</name>
    <dbReference type="NCBI Taxonomy" id="1777133"/>
    <lineage>
        <taxon>Bacteria</taxon>
        <taxon>Pseudomonadati</taxon>
        <taxon>Pseudomonadota</taxon>
        <taxon>Betaproteobacteria</taxon>
        <taxon>Burkholderiales</taxon>
        <taxon>Burkholderiaceae</taxon>
        <taxon>Caballeronia</taxon>
    </lineage>
</organism>
<dbReference type="EMBL" id="FCNV02000006">
    <property type="protein sequence ID" value="SAL34935.1"/>
    <property type="molecule type" value="Genomic_DNA"/>
</dbReference>
<reference evidence="2 3" key="1">
    <citation type="submission" date="2016-01" db="EMBL/GenBank/DDBJ databases">
        <authorList>
            <person name="Peeters C."/>
        </authorList>
    </citation>
    <scope>NUCLEOTIDE SEQUENCE [LARGE SCALE GENOMIC DNA]</scope>
    <source>
        <strain evidence="2">LMG 29315</strain>
    </source>
</reference>
<dbReference type="InterPro" id="IPR003615">
    <property type="entry name" value="HNH_nuc"/>
</dbReference>
<keyword evidence="3" id="KW-1185">Reference proteome</keyword>
<accession>A0A658QZM9</accession>
<dbReference type="Proteomes" id="UP000198263">
    <property type="component" value="Unassembled WGS sequence"/>
</dbReference>
<dbReference type="CDD" id="cd00085">
    <property type="entry name" value="HNHc"/>
    <property type="match status" value="1"/>
</dbReference>
<evidence type="ECO:0000259" key="1">
    <source>
        <dbReference type="Pfam" id="PF01844"/>
    </source>
</evidence>
<feature type="domain" description="HNH" evidence="1">
    <location>
        <begin position="3"/>
        <end position="27"/>
    </location>
</feature>
<sequence>MAKSRGGSDRVSNLTLACEPCNRAKGALPIEEFLAKRPTRLARILAQSKRPLKDAAAVNATRWALSNALKATGMPLELASGGRTKFNRVALGVPKTHALDAACVGALSGLTHWKRPTLSVSCTGRGSYQRTRLDRYGFPRGYMTRTKRVHGFQTGDIVRAEVPTGKRAGTHVGRVAIRVSGSFNIQKASIVVQGVAHRHCQLIQRSDGYGYATIPFPERT</sequence>
<dbReference type="Gene3D" id="1.10.30.50">
    <property type="match status" value="1"/>
</dbReference>
<gene>
    <name evidence="2" type="ORF">AWB72_03375</name>
</gene>
<evidence type="ECO:0000313" key="3">
    <source>
        <dbReference type="Proteomes" id="UP000198263"/>
    </source>
</evidence>
<dbReference type="InterPro" id="IPR002711">
    <property type="entry name" value="HNH"/>
</dbReference>
<proteinExistence type="predicted"/>
<dbReference type="GO" id="GO:0004519">
    <property type="term" value="F:endonuclease activity"/>
    <property type="evidence" value="ECO:0007669"/>
    <property type="project" value="InterPro"/>
</dbReference>
<evidence type="ECO:0000313" key="2">
    <source>
        <dbReference type="EMBL" id="SAL34935.1"/>
    </source>
</evidence>
<name>A0A658QZM9_9BURK</name>
<dbReference type="GO" id="GO:0003676">
    <property type="term" value="F:nucleic acid binding"/>
    <property type="evidence" value="ECO:0007669"/>
    <property type="project" value="InterPro"/>
</dbReference>
<comment type="caution">
    <text evidence="2">The sequence shown here is derived from an EMBL/GenBank/DDBJ whole genome shotgun (WGS) entry which is preliminary data.</text>
</comment>
<dbReference type="AlphaFoldDB" id="A0A658QZM9"/>